<organism evidence="3 4">
    <name type="scientific">Halomicrobium zhouii</name>
    <dbReference type="NCBI Taxonomy" id="767519"/>
    <lineage>
        <taxon>Archaea</taxon>
        <taxon>Methanobacteriati</taxon>
        <taxon>Methanobacteriota</taxon>
        <taxon>Stenosarchaea group</taxon>
        <taxon>Halobacteria</taxon>
        <taxon>Halobacteriales</taxon>
        <taxon>Haloarculaceae</taxon>
        <taxon>Halomicrobium</taxon>
    </lineage>
</organism>
<keyword evidence="2" id="KW-0472">Membrane</keyword>
<keyword evidence="2" id="KW-0812">Transmembrane</keyword>
<evidence type="ECO:0000313" key="3">
    <source>
        <dbReference type="EMBL" id="SFR97834.1"/>
    </source>
</evidence>
<proteinExistence type="predicted"/>
<keyword evidence="2" id="KW-1133">Transmembrane helix</keyword>
<feature type="transmembrane region" description="Helical" evidence="2">
    <location>
        <begin position="52"/>
        <end position="75"/>
    </location>
</feature>
<feature type="region of interest" description="Disordered" evidence="1">
    <location>
        <begin position="15"/>
        <end position="34"/>
    </location>
</feature>
<name>A0A1I6L2Z9_9EURY</name>
<dbReference type="RefSeq" id="WP_089816207.1">
    <property type="nucleotide sequence ID" value="NZ_FOZK01000002.1"/>
</dbReference>
<dbReference type="EMBL" id="FOZK01000002">
    <property type="protein sequence ID" value="SFR97834.1"/>
    <property type="molecule type" value="Genomic_DNA"/>
</dbReference>
<dbReference type="OrthoDB" id="242436at2157"/>
<keyword evidence="4" id="KW-1185">Reference proteome</keyword>
<dbReference type="STRING" id="767519.SAMN05216559_1923"/>
<reference evidence="3 4" key="1">
    <citation type="submission" date="2016-10" db="EMBL/GenBank/DDBJ databases">
        <authorList>
            <person name="de Groot N.N."/>
        </authorList>
    </citation>
    <scope>NUCLEOTIDE SEQUENCE [LARGE SCALE GENOMIC DNA]</scope>
    <source>
        <strain evidence="3 4">CGMCC 1.10457</strain>
    </source>
</reference>
<protein>
    <submittedName>
        <fullName evidence="3">Uncharacterized protein</fullName>
    </submittedName>
</protein>
<dbReference type="Proteomes" id="UP000199062">
    <property type="component" value="Unassembled WGS sequence"/>
</dbReference>
<gene>
    <name evidence="3" type="ORF">SAMN05216559_1923</name>
</gene>
<accession>A0A1I6L2Z9</accession>
<dbReference type="AlphaFoldDB" id="A0A1I6L2Z9"/>
<evidence type="ECO:0000256" key="1">
    <source>
        <dbReference type="SAM" id="MobiDB-lite"/>
    </source>
</evidence>
<feature type="transmembrane region" description="Helical" evidence="2">
    <location>
        <begin position="87"/>
        <end position="111"/>
    </location>
</feature>
<evidence type="ECO:0000313" key="4">
    <source>
        <dbReference type="Proteomes" id="UP000199062"/>
    </source>
</evidence>
<sequence length="165" mass="17320">MKRLVATFADEAASQSASDALREADVEPEEPAYDNPFFDPTTTMPEERGLRWGAAVGGLVGALLLLGLEANVFWVPRISPIMTAGPYALVFLGLGLGVAVGGFVGGVVGTFREAPSTDDPRVAVTVPDHRVDEITALLRDEGATAVAGTVTHHEHPQRERATGSG</sequence>
<evidence type="ECO:0000256" key="2">
    <source>
        <dbReference type="SAM" id="Phobius"/>
    </source>
</evidence>